<dbReference type="InterPro" id="IPR023174">
    <property type="entry name" value="PDEase_CS"/>
</dbReference>
<gene>
    <name evidence="1" type="ORF">EPI10_016244</name>
</gene>
<dbReference type="PROSITE" id="PS00126">
    <property type="entry name" value="PDEASE_I_1"/>
    <property type="match status" value="1"/>
</dbReference>
<dbReference type="OrthoDB" id="1747743at2759"/>
<dbReference type="GO" id="GO:0008081">
    <property type="term" value="F:phosphoric diester hydrolase activity"/>
    <property type="evidence" value="ECO:0007669"/>
    <property type="project" value="InterPro"/>
</dbReference>
<sequence length="129" mass="15658">MNIQLRPIRANIHHLSNMVLHRVWTWIQPIFTMFQFIRSRLGLGVWAQISYLVDSLQLPCSEHLKPYHFQWLNECFEVRVTKQSLITFKLGNYEDEVWSWQFDHDVMHYGKQNGYSLIFRGEKNTYWPL</sequence>
<dbReference type="PANTHER" id="PTHR35046">
    <property type="entry name" value="ZINC KNUCKLE (CCHC-TYPE) FAMILY PROTEIN"/>
    <property type="match status" value="1"/>
</dbReference>
<keyword evidence="2" id="KW-1185">Reference proteome</keyword>
<protein>
    <submittedName>
        <fullName evidence="1">Gag-pol polyprotein</fullName>
    </submittedName>
</protein>
<proteinExistence type="predicted"/>
<evidence type="ECO:0000313" key="2">
    <source>
        <dbReference type="Proteomes" id="UP000325315"/>
    </source>
</evidence>
<comment type="caution">
    <text evidence="1">The sequence shown here is derived from an EMBL/GenBank/DDBJ whole genome shotgun (WGS) entry which is preliminary data.</text>
</comment>
<dbReference type="Proteomes" id="UP000325315">
    <property type="component" value="Unassembled WGS sequence"/>
</dbReference>
<dbReference type="AlphaFoldDB" id="A0A5B6VNI6"/>
<evidence type="ECO:0000313" key="1">
    <source>
        <dbReference type="EMBL" id="KAA3470545.1"/>
    </source>
</evidence>
<dbReference type="PANTHER" id="PTHR35046:SF9">
    <property type="entry name" value="RNA-DIRECTED DNA POLYMERASE"/>
    <property type="match status" value="1"/>
</dbReference>
<dbReference type="EMBL" id="SMMG02000006">
    <property type="protein sequence ID" value="KAA3470545.1"/>
    <property type="molecule type" value="Genomic_DNA"/>
</dbReference>
<accession>A0A5B6VNI6</accession>
<organism evidence="1 2">
    <name type="scientific">Gossypium australe</name>
    <dbReference type="NCBI Taxonomy" id="47621"/>
    <lineage>
        <taxon>Eukaryota</taxon>
        <taxon>Viridiplantae</taxon>
        <taxon>Streptophyta</taxon>
        <taxon>Embryophyta</taxon>
        <taxon>Tracheophyta</taxon>
        <taxon>Spermatophyta</taxon>
        <taxon>Magnoliopsida</taxon>
        <taxon>eudicotyledons</taxon>
        <taxon>Gunneridae</taxon>
        <taxon>Pentapetalae</taxon>
        <taxon>rosids</taxon>
        <taxon>malvids</taxon>
        <taxon>Malvales</taxon>
        <taxon>Malvaceae</taxon>
        <taxon>Malvoideae</taxon>
        <taxon>Gossypium</taxon>
    </lineage>
</organism>
<name>A0A5B6VNI6_9ROSI</name>
<reference evidence="1" key="1">
    <citation type="submission" date="2019-08" db="EMBL/GenBank/DDBJ databases">
        <authorList>
            <person name="Liu F."/>
        </authorList>
    </citation>
    <scope>NUCLEOTIDE SEQUENCE [LARGE SCALE GENOMIC DNA]</scope>
    <source>
        <strain evidence="1">PA1801</strain>
        <tissue evidence="1">Leaf</tissue>
    </source>
</reference>